<dbReference type="Proteomes" id="UP000215914">
    <property type="component" value="Unassembled WGS sequence"/>
</dbReference>
<evidence type="ECO:0000313" key="2">
    <source>
        <dbReference type="Proteomes" id="UP000215914"/>
    </source>
</evidence>
<organism evidence="1 2">
    <name type="scientific">Helianthus annuus</name>
    <name type="common">Common sunflower</name>
    <dbReference type="NCBI Taxonomy" id="4232"/>
    <lineage>
        <taxon>Eukaryota</taxon>
        <taxon>Viridiplantae</taxon>
        <taxon>Streptophyta</taxon>
        <taxon>Embryophyta</taxon>
        <taxon>Tracheophyta</taxon>
        <taxon>Spermatophyta</taxon>
        <taxon>Magnoliopsida</taxon>
        <taxon>eudicotyledons</taxon>
        <taxon>Gunneridae</taxon>
        <taxon>Pentapetalae</taxon>
        <taxon>asterids</taxon>
        <taxon>campanulids</taxon>
        <taxon>Asterales</taxon>
        <taxon>Asteraceae</taxon>
        <taxon>Asteroideae</taxon>
        <taxon>Heliantheae alliance</taxon>
        <taxon>Heliantheae</taxon>
        <taxon>Helianthus</taxon>
    </lineage>
</organism>
<reference evidence="1" key="2">
    <citation type="submission" date="2020-06" db="EMBL/GenBank/DDBJ databases">
        <title>Helianthus annuus Genome sequencing and assembly Release 2.</title>
        <authorList>
            <person name="Gouzy J."/>
            <person name="Langlade N."/>
            <person name="Munos S."/>
        </authorList>
    </citation>
    <scope>NUCLEOTIDE SEQUENCE</scope>
    <source>
        <tissue evidence="1">Leaves</tissue>
    </source>
</reference>
<protein>
    <submittedName>
        <fullName evidence="1">Uncharacterized protein</fullName>
    </submittedName>
</protein>
<dbReference type="AlphaFoldDB" id="A0A9K3DKE5"/>
<dbReference type="EMBL" id="MNCJ02000332">
    <property type="protein sequence ID" value="KAF5757079.1"/>
    <property type="molecule type" value="Genomic_DNA"/>
</dbReference>
<comment type="caution">
    <text evidence="1">The sequence shown here is derived from an EMBL/GenBank/DDBJ whole genome shotgun (WGS) entry which is preliminary data.</text>
</comment>
<gene>
    <name evidence="1" type="ORF">HanXRQr2_Chr17g0822461</name>
</gene>
<keyword evidence="2" id="KW-1185">Reference proteome</keyword>
<accession>A0A9K3DKE5</accession>
<dbReference type="Gramene" id="mRNA:HanXRQr2_Chr17g0822461">
    <property type="protein sequence ID" value="mRNA:HanXRQr2_Chr17g0822461"/>
    <property type="gene ID" value="HanXRQr2_Chr17g0822461"/>
</dbReference>
<proteinExistence type="predicted"/>
<evidence type="ECO:0000313" key="1">
    <source>
        <dbReference type="EMBL" id="KAF5757079.1"/>
    </source>
</evidence>
<sequence>MMLGEPIASRNLTMNRVKLLPLFRYTQSSISSSVKACPPGVCVYV</sequence>
<name>A0A9K3DKE5_HELAN</name>
<reference evidence="1" key="1">
    <citation type="journal article" date="2017" name="Nature">
        <title>The sunflower genome provides insights into oil metabolism, flowering and Asterid evolution.</title>
        <authorList>
            <person name="Badouin H."/>
            <person name="Gouzy J."/>
            <person name="Grassa C.J."/>
            <person name="Murat F."/>
            <person name="Staton S.E."/>
            <person name="Cottret L."/>
            <person name="Lelandais-Briere C."/>
            <person name="Owens G.L."/>
            <person name="Carrere S."/>
            <person name="Mayjonade B."/>
            <person name="Legrand L."/>
            <person name="Gill N."/>
            <person name="Kane N.C."/>
            <person name="Bowers J.E."/>
            <person name="Hubner S."/>
            <person name="Bellec A."/>
            <person name="Berard A."/>
            <person name="Berges H."/>
            <person name="Blanchet N."/>
            <person name="Boniface M.C."/>
            <person name="Brunel D."/>
            <person name="Catrice O."/>
            <person name="Chaidir N."/>
            <person name="Claudel C."/>
            <person name="Donnadieu C."/>
            <person name="Faraut T."/>
            <person name="Fievet G."/>
            <person name="Helmstetter N."/>
            <person name="King M."/>
            <person name="Knapp S.J."/>
            <person name="Lai Z."/>
            <person name="Le Paslier M.C."/>
            <person name="Lippi Y."/>
            <person name="Lorenzon L."/>
            <person name="Mandel J.R."/>
            <person name="Marage G."/>
            <person name="Marchand G."/>
            <person name="Marquand E."/>
            <person name="Bret-Mestries E."/>
            <person name="Morien E."/>
            <person name="Nambeesan S."/>
            <person name="Nguyen T."/>
            <person name="Pegot-Espagnet P."/>
            <person name="Pouilly N."/>
            <person name="Raftis F."/>
            <person name="Sallet E."/>
            <person name="Schiex T."/>
            <person name="Thomas J."/>
            <person name="Vandecasteele C."/>
            <person name="Vares D."/>
            <person name="Vear F."/>
            <person name="Vautrin S."/>
            <person name="Crespi M."/>
            <person name="Mangin B."/>
            <person name="Burke J.M."/>
            <person name="Salse J."/>
            <person name="Munos S."/>
            <person name="Vincourt P."/>
            <person name="Rieseberg L.H."/>
            <person name="Langlade N.B."/>
        </authorList>
    </citation>
    <scope>NUCLEOTIDE SEQUENCE</scope>
    <source>
        <tissue evidence="1">Leaves</tissue>
    </source>
</reference>